<feature type="non-terminal residue" evidence="1">
    <location>
        <position position="1"/>
    </location>
</feature>
<sequence>PTLISYLKEVLLPQLYLSLNNLSKIDVLIAFRKCAEHPYSQNIYDVAYLLMNKSNNDNPYIRTIKLFSCIEHDTKKPIKFYNIHNQDIGCVLADEHYDQAL</sequence>
<proteinExistence type="predicted"/>
<protein>
    <submittedName>
        <fullName evidence="1">12953_t:CDS:1</fullName>
    </submittedName>
</protein>
<comment type="caution">
    <text evidence="1">The sequence shown here is derived from an EMBL/GenBank/DDBJ whole genome shotgun (WGS) entry which is preliminary data.</text>
</comment>
<dbReference type="EMBL" id="CAJVQC010053292">
    <property type="protein sequence ID" value="CAG8792693.1"/>
    <property type="molecule type" value="Genomic_DNA"/>
</dbReference>
<organism evidence="1 2">
    <name type="scientific">Racocetra persica</name>
    <dbReference type="NCBI Taxonomy" id="160502"/>
    <lineage>
        <taxon>Eukaryota</taxon>
        <taxon>Fungi</taxon>
        <taxon>Fungi incertae sedis</taxon>
        <taxon>Mucoromycota</taxon>
        <taxon>Glomeromycotina</taxon>
        <taxon>Glomeromycetes</taxon>
        <taxon>Diversisporales</taxon>
        <taxon>Gigasporaceae</taxon>
        <taxon>Racocetra</taxon>
    </lineage>
</organism>
<evidence type="ECO:0000313" key="1">
    <source>
        <dbReference type="EMBL" id="CAG8792693.1"/>
    </source>
</evidence>
<name>A0ACA9RG21_9GLOM</name>
<gene>
    <name evidence="1" type="ORF">RPERSI_LOCUS19442</name>
</gene>
<dbReference type="Proteomes" id="UP000789920">
    <property type="component" value="Unassembled WGS sequence"/>
</dbReference>
<accession>A0ACA9RG21</accession>
<reference evidence="1" key="1">
    <citation type="submission" date="2021-06" db="EMBL/GenBank/DDBJ databases">
        <authorList>
            <person name="Kallberg Y."/>
            <person name="Tangrot J."/>
            <person name="Rosling A."/>
        </authorList>
    </citation>
    <scope>NUCLEOTIDE SEQUENCE</scope>
    <source>
        <strain evidence="1">MA461A</strain>
    </source>
</reference>
<feature type="non-terminal residue" evidence="1">
    <location>
        <position position="101"/>
    </location>
</feature>
<evidence type="ECO:0000313" key="2">
    <source>
        <dbReference type="Proteomes" id="UP000789920"/>
    </source>
</evidence>
<keyword evidence="2" id="KW-1185">Reference proteome</keyword>